<comment type="similarity">
    <text evidence="7">Belongs to the SMC family.</text>
</comment>
<dbReference type="InterPro" id="IPR027417">
    <property type="entry name" value="P-loop_NTPase"/>
</dbReference>
<feature type="coiled-coil region" evidence="7">
    <location>
        <begin position="698"/>
        <end position="900"/>
    </location>
</feature>
<dbReference type="Pfam" id="PF06470">
    <property type="entry name" value="SMC_hinge"/>
    <property type="match status" value="1"/>
</dbReference>
<organism evidence="9 10">
    <name type="scientific">Lactobacillus intestinalis</name>
    <dbReference type="NCBI Taxonomy" id="151781"/>
    <lineage>
        <taxon>Bacteria</taxon>
        <taxon>Bacillati</taxon>
        <taxon>Bacillota</taxon>
        <taxon>Bacilli</taxon>
        <taxon>Lactobacillales</taxon>
        <taxon>Lactobacillaceae</taxon>
        <taxon>Lactobacillus</taxon>
    </lineage>
</organism>
<dbReference type="GO" id="GO:0005524">
    <property type="term" value="F:ATP binding"/>
    <property type="evidence" value="ECO:0007669"/>
    <property type="project" value="UniProtKB-UniRule"/>
</dbReference>
<evidence type="ECO:0000256" key="5">
    <source>
        <dbReference type="ARBA" id="ARBA00023054"/>
    </source>
</evidence>
<evidence type="ECO:0000259" key="8">
    <source>
        <dbReference type="SMART" id="SM00968"/>
    </source>
</evidence>
<proteinExistence type="inferred from homology"/>
<dbReference type="Gene3D" id="1.20.1060.20">
    <property type="match status" value="1"/>
</dbReference>
<evidence type="ECO:0000313" key="9">
    <source>
        <dbReference type="EMBL" id="TGY15829.1"/>
    </source>
</evidence>
<name>A0A4S2BLP8_9LACO</name>
<dbReference type="Proteomes" id="UP000309117">
    <property type="component" value="Unassembled WGS sequence"/>
</dbReference>
<keyword evidence="4 7" id="KW-0067">ATP-binding</keyword>
<keyword evidence="5 7" id="KW-0175">Coiled coil</keyword>
<dbReference type="GO" id="GO:0005737">
    <property type="term" value="C:cytoplasm"/>
    <property type="evidence" value="ECO:0007669"/>
    <property type="project" value="UniProtKB-SubCell"/>
</dbReference>
<dbReference type="SUPFAM" id="SSF75553">
    <property type="entry name" value="Smc hinge domain"/>
    <property type="match status" value="1"/>
</dbReference>
<dbReference type="EMBL" id="SRYV01000007">
    <property type="protein sequence ID" value="TGY15829.1"/>
    <property type="molecule type" value="Genomic_DNA"/>
</dbReference>
<evidence type="ECO:0000256" key="3">
    <source>
        <dbReference type="ARBA" id="ARBA00022741"/>
    </source>
</evidence>
<dbReference type="NCBIfam" id="TIGR02168">
    <property type="entry name" value="SMC_prok_B"/>
    <property type="match status" value="1"/>
</dbReference>
<dbReference type="AlphaFoldDB" id="A0A4S2BLP8"/>
<dbReference type="GO" id="GO:0016887">
    <property type="term" value="F:ATP hydrolysis activity"/>
    <property type="evidence" value="ECO:0007669"/>
    <property type="project" value="InterPro"/>
</dbReference>
<dbReference type="GO" id="GO:0007062">
    <property type="term" value="P:sister chromatid cohesion"/>
    <property type="evidence" value="ECO:0007669"/>
    <property type="project" value="InterPro"/>
</dbReference>
<dbReference type="PIRSF" id="PIRSF005719">
    <property type="entry name" value="SMC"/>
    <property type="match status" value="1"/>
</dbReference>
<dbReference type="CDD" id="cd03278">
    <property type="entry name" value="ABC_SMC_barmotin"/>
    <property type="match status" value="2"/>
</dbReference>
<comment type="function">
    <text evidence="7">Required for chromosome condensation and partitioning.</text>
</comment>
<dbReference type="FunFam" id="3.40.50.300:FF:000901">
    <property type="entry name" value="Chromosome partition protein Smc"/>
    <property type="match status" value="1"/>
</dbReference>
<keyword evidence="6 7" id="KW-0238">DNA-binding</keyword>
<feature type="binding site" evidence="7">
    <location>
        <begin position="32"/>
        <end position="39"/>
    </location>
    <ligand>
        <name>ATP</name>
        <dbReference type="ChEBI" id="CHEBI:30616"/>
    </ligand>
</feature>
<dbReference type="Pfam" id="PF02463">
    <property type="entry name" value="SMC_N"/>
    <property type="match status" value="1"/>
</dbReference>
<dbReference type="GO" id="GO:0007059">
    <property type="term" value="P:chromosome segregation"/>
    <property type="evidence" value="ECO:0007669"/>
    <property type="project" value="UniProtKB-UniRule"/>
</dbReference>
<dbReference type="SUPFAM" id="SSF52540">
    <property type="entry name" value="P-loop containing nucleoside triphosphate hydrolases"/>
    <property type="match status" value="2"/>
</dbReference>
<dbReference type="PANTHER" id="PTHR43977">
    <property type="entry name" value="STRUCTURAL MAINTENANCE OF CHROMOSOMES PROTEIN 3"/>
    <property type="match status" value="1"/>
</dbReference>
<dbReference type="InterPro" id="IPR010935">
    <property type="entry name" value="SMC_hinge"/>
</dbReference>
<dbReference type="HAMAP" id="MF_01894">
    <property type="entry name" value="Smc_prok"/>
    <property type="match status" value="1"/>
</dbReference>
<comment type="subcellular location">
    <subcellularLocation>
        <location evidence="1 7">Cytoplasm</location>
    </subcellularLocation>
</comment>
<evidence type="ECO:0000256" key="4">
    <source>
        <dbReference type="ARBA" id="ARBA00022840"/>
    </source>
</evidence>
<dbReference type="Gene3D" id="3.30.70.1620">
    <property type="match status" value="1"/>
</dbReference>
<dbReference type="GO" id="GO:0006260">
    <property type="term" value="P:DNA replication"/>
    <property type="evidence" value="ECO:0007669"/>
    <property type="project" value="UniProtKB-UniRule"/>
</dbReference>
<dbReference type="RefSeq" id="WP_135960498.1">
    <property type="nucleotide sequence ID" value="NZ_AQFR02000003.1"/>
</dbReference>
<feature type="domain" description="SMC hinge" evidence="8">
    <location>
        <begin position="515"/>
        <end position="636"/>
    </location>
</feature>
<gene>
    <name evidence="7 9" type="primary">smc</name>
    <name evidence="9" type="ORF">E5351_04925</name>
</gene>
<accession>A0A4S2BLP8</accession>
<dbReference type="InterPro" id="IPR011890">
    <property type="entry name" value="SMC_prok"/>
</dbReference>
<evidence type="ECO:0000256" key="2">
    <source>
        <dbReference type="ARBA" id="ARBA00022490"/>
    </source>
</evidence>
<keyword evidence="3 7" id="KW-0547">Nucleotide-binding</keyword>
<sequence length="1187" mass="134310">MPLTELIIDGFKSFADKTTIHFDQGITGIVGPNGSGKSNITEAIRWAMGESRAKSLRGSSMKDVIFAGSELRKPLNRAEVTLVFDNHNHELKFDNEKVAVTRRILHSGDSDYLINNQSVRLKDIRTLFLDSGISQNSLAIISQGRVDQILNSRPEERRIIFEEAAGVLHFKEQKEIAQNELVKTNDNLIRINDIVKELEKRIEPLHEQSSLAKEYKFQKKQLDQKLKTLLAFEIETLNKKRKQIQSKADKNQVLLERLDSEFADSQEAVASKKEEYQLLNEKREQTQNELLKITNQVSKSNADLQISEQSKQYDEATKNEYQTQLEDLEVQIKTLTAELARFDEEKDNLTASQSKLKEKRNDLVAQLHEDPNELDQKLEEMRNSYIQLLQDQTTNNNQLVYLKAELKKATNDQSSQDSAVTKQYEEANKQLAKLKETGQKLNTQKNEAESQLTSLKKRHADLEEQITTLRQLVNNERNDLQKINARYEALSSIQKRHEGYYLGVRSVLNHVDNYPGVIGVIGELLTFSSNLEAAITTALGSGVQNLLTDTRISARNAINQLKHAHAGRATFLPLDGLRQHSIPSSTVTILKSFDGFKGIASELVESKTDVDITAAINYLLGSVIVVDNIDTALAISKRVNRYRIVTLEGDVISPGGSMTGGMRNQQNNSPLQTITEINKLEEQIAKIKKQFTSDNHGLQDLLEDELALQKEIDKHNEQIQNLSQKLNEAAISYQNEEKEVKRLADANALFDIKSKERVQSIKKLEQDIELAENKRESLTLDGKKQENAIAELRTRIKNFSVLNKEVQAKISELDPEIAVFSNKLENLLAQQEDKSLQLQNSKDQLQNLTKKLAALGQDRELSLKKRKDLRGQLESLSEQKEDLQKTLQNISSKLGQVNAQINQLDQIASRNYDLRKDAAVEQEEFSVKLAKLNTEIDQRLETLSTDYSMTYEAAINQADVENTEKIRNELKKSVKLHRMSIADIGPVNLDSIEEYDEVKERYDFLSGQQDDLLKAREDLKNSMTELDDEVKTRFSETFTKVADGFTKIFPVVFGGGNAKLVLTDPDDMLKTGVEIIAQPPGKKLQHLSLLSGGERALTAITLLFAMLQINPVPFCVLDEVEAALDDANVTRFAQFLQKYDMHTQFIVITHRRGTMQQADQLYGVVMQESGVSQVLSVSLKEIKDEVN</sequence>
<keyword evidence="2 7" id="KW-0963">Cytoplasm</keyword>
<feature type="coiled-coil region" evidence="7">
    <location>
        <begin position="417"/>
        <end position="493"/>
    </location>
</feature>
<dbReference type="GO" id="GO:0005694">
    <property type="term" value="C:chromosome"/>
    <property type="evidence" value="ECO:0007669"/>
    <property type="project" value="InterPro"/>
</dbReference>
<protein>
    <recommendedName>
        <fullName evidence="7">Chromosome partition protein Smc</fullName>
    </recommendedName>
</protein>
<comment type="subunit">
    <text evidence="7">Homodimer.</text>
</comment>
<dbReference type="InterPro" id="IPR024704">
    <property type="entry name" value="SMC"/>
</dbReference>
<feature type="coiled-coil region" evidence="7">
    <location>
        <begin position="255"/>
        <end position="362"/>
    </location>
</feature>
<dbReference type="SMART" id="SM00968">
    <property type="entry name" value="SMC_hinge"/>
    <property type="match status" value="1"/>
</dbReference>
<comment type="domain">
    <text evidence="7">Contains large globular domains required for ATP hydrolysis at each terminus and a third globular domain forming a flexible hinge near the middle of the molecule. These domains are separated by coiled-coil structures.</text>
</comment>
<dbReference type="InterPro" id="IPR003395">
    <property type="entry name" value="RecF/RecN/SMC_N"/>
</dbReference>
<dbReference type="Gene3D" id="3.40.50.300">
    <property type="entry name" value="P-loop containing nucleotide triphosphate hydrolases"/>
    <property type="match status" value="2"/>
</dbReference>
<dbReference type="GO" id="GO:0030261">
    <property type="term" value="P:chromosome condensation"/>
    <property type="evidence" value="ECO:0007669"/>
    <property type="project" value="InterPro"/>
</dbReference>
<reference evidence="9 10" key="1">
    <citation type="submission" date="2019-04" db="EMBL/GenBank/DDBJ databases">
        <title>Microbes associate with the intestines of laboratory mice.</title>
        <authorList>
            <person name="Navarre W."/>
            <person name="Wong E."/>
            <person name="Huang K."/>
            <person name="Tropini C."/>
            <person name="Ng K."/>
            <person name="Yu B."/>
        </authorList>
    </citation>
    <scope>NUCLEOTIDE SEQUENCE [LARGE SCALE GENOMIC DNA]</scope>
    <source>
        <strain evidence="9 10">NM61_E11</strain>
    </source>
</reference>
<evidence type="ECO:0000256" key="7">
    <source>
        <dbReference type="HAMAP-Rule" id="MF_01894"/>
    </source>
</evidence>
<comment type="caution">
    <text evidence="9">The sequence shown here is derived from an EMBL/GenBank/DDBJ whole genome shotgun (WGS) entry which is preliminary data.</text>
</comment>
<dbReference type="InterPro" id="IPR036277">
    <property type="entry name" value="SMC_hinge_sf"/>
</dbReference>
<evidence type="ECO:0000256" key="1">
    <source>
        <dbReference type="ARBA" id="ARBA00004496"/>
    </source>
</evidence>
<evidence type="ECO:0000256" key="6">
    <source>
        <dbReference type="ARBA" id="ARBA00023125"/>
    </source>
</evidence>
<dbReference type="GO" id="GO:0003677">
    <property type="term" value="F:DNA binding"/>
    <property type="evidence" value="ECO:0007669"/>
    <property type="project" value="UniProtKB-UniRule"/>
</dbReference>
<evidence type="ECO:0000313" key="10">
    <source>
        <dbReference type="Proteomes" id="UP000309117"/>
    </source>
</evidence>